<sequence length="89" mass="10335">MEFCEKRQFKGIFELASNETQALYKLMEKSFKPNFRVKIAEVELGKIVEKKCHDQYVESLRNAFATKALNQISLIYESLSKAAFDQGKH</sequence>
<accession>A0AAF3EGU7</accession>
<dbReference type="Proteomes" id="UP000887575">
    <property type="component" value="Unassembled WGS sequence"/>
</dbReference>
<dbReference type="WBParaSite" id="MBELARI_LOCUS13212">
    <property type="protein sequence ID" value="MBELARI_LOCUS13212"/>
    <property type="gene ID" value="MBELARI_LOCUS13212"/>
</dbReference>
<keyword evidence="1" id="KW-1185">Reference proteome</keyword>
<name>A0AAF3EGU7_9BILA</name>
<dbReference type="AlphaFoldDB" id="A0AAF3EGU7"/>
<reference evidence="2" key="1">
    <citation type="submission" date="2024-02" db="UniProtKB">
        <authorList>
            <consortium name="WormBaseParasite"/>
        </authorList>
    </citation>
    <scope>IDENTIFICATION</scope>
</reference>
<evidence type="ECO:0000313" key="1">
    <source>
        <dbReference type="Proteomes" id="UP000887575"/>
    </source>
</evidence>
<dbReference type="Gene3D" id="1.25.40.860">
    <property type="match status" value="1"/>
</dbReference>
<evidence type="ECO:0000313" key="2">
    <source>
        <dbReference type="WBParaSite" id="MBELARI_LOCUS13212"/>
    </source>
</evidence>
<protein>
    <submittedName>
        <fullName evidence="2">Uncharacterized protein</fullName>
    </submittedName>
</protein>
<organism evidence="1 2">
    <name type="scientific">Mesorhabditis belari</name>
    <dbReference type="NCBI Taxonomy" id="2138241"/>
    <lineage>
        <taxon>Eukaryota</taxon>
        <taxon>Metazoa</taxon>
        <taxon>Ecdysozoa</taxon>
        <taxon>Nematoda</taxon>
        <taxon>Chromadorea</taxon>
        <taxon>Rhabditida</taxon>
        <taxon>Rhabditina</taxon>
        <taxon>Rhabditomorpha</taxon>
        <taxon>Rhabditoidea</taxon>
        <taxon>Rhabditidae</taxon>
        <taxon>Mesorhabditinae</taxon>
        <taxon>Mesorhabditis</taxon>
    </lineage>
</organism>
<proteinExistence type="predicted"/>